<dbReference type="EMBL" id="JBHRSK010000004">
    <property type="protein sequence ID" value="MFC2967224.1"/>
    <property type="molecule type" value="Genomic_DNA"/>
</dbReference>
<keyword evidence="1" id="KW-0812">Transmembrane</keyword>
<dbReference type="Proteomes" id="UP001595443">
    <property type="component" value="Unassembled WGS sequence"/>
</dbReference>
<evidence type="ECO:0008006" key="4">
    <source>
        <dbReference type="Google" id="ProtNLM"/>
    </source>
</evidence>
<gene>
    <name evidence="2" type="ORF">ACFOES_03885</name>
</gene>
<proteinExistence type="predicted"/>
<keyword evidence="3" id="KW-1185">Reference proteome</keyword>
<feature type="transmembrane region" description="Helical" evidence="1">
    <location>
        <begin position="100"/>
        <end position="122"/>
    </location>
</feature>
<keyword evidence="1" id="KW-0472">Membrane</keyword>
<organism evidence="2 3">
    <name type="scientific">Acidimangrovimonas pyrenivorans</name>
    <dbReference type="NCBI Taxonomy" id="2030798"/>
    <lineage>
        <taxon>Bacteria</taxon>
        <taxon>Pseudomonadati</taxon>
        <taxon>Pseudomonadota</taxon>
        <taxon>Alphaproteobacteria</taxon>
        <taxon>Rhodobacterales</taxon>
        <taxon>Paracoccaceae</taxon>
        <taxon>Acidimangrovimonas</taxon>
    </lineage>
</organism>
<evidence type="ECO:0000256" key="1">
    <source>
        <dbReference type="SAM" id="Phobius"/>
    </source>
</evidence>
<comment type="caution">
    <text evidence="2">The sequence shown here is derived from an EMBL/GenBank/DDBJ whole genome shotgun (WGS) entry which is preliminary data.</text>
</comment>
<name>A0ABV7AD17_9RHOB</name>
<sequence length="124" mass="12950">MSVLTVATTAGAVGGVLVTGTLAGLFLRDPQRGLELTTHRAEKLPEVMTDRYIAFTVLAVLALIYQDLKVITALYAVFAYVAFHDAVIYARAGHPMFKHLIAGIAAAVVAVIALAAIVQTGAAA</sequence>
<evidence type="ECO:0000313" key="3">
    <source>
        <dbReference type="Proteomes" id="UP001595443"/>
    </source>
</evidence>
<evidence type="ECO:0000313" key="2">
    <source>
        <dbReference type="EMBL" id="MFC2967224.1"/>
    </source>
</evidence>
<protein>
    <recommendedName>
        <fullName evidence="4">MAPEG family protein</fullName>
    </recommendedName>
</protein>
<dbReference type="RefSeq" id="WP_377831862.1">
    <property type="nucleotide sequence ID" value="NZ_JBHRSK010000004.1"/>
</dbReference>
<reference evidence="3" key="1">
    <citation type="journal article" date="2019" name="Int. J. Syst. Evol. Microbiol.">
        <title>The Global Catalogue of Microorganisms (GCM) 10K type strain sequencing project: providing services to taxonomists for standard genome sequencing and annotation.</title>
        <authorList>
            <consortium name="The Broad Institute Genomics Platform"/>
            <consortium name="The Broad Institute Genome Sequencing Center for Infectious Disease"/>
            <person name="Wu L."/>
            <person name="Ma J."/>
        </authorList>
    </citation>
    <scope>NUCLEOTIDE SEQUENCE [LARGE SCALE GENOMIC DNA]</scope>
    <source>
        <strain evidence="3">KCTC 62192</strain>
    </source>
</reference>
<keyword evidence="1" id="KW-1133">Transmembrane helix</keyword>
<feature type="transmembrane region" description="Helical" evidence="1">
    <location>
        <begin position="6"/>
        <end position="27"/>
    </location>
</feature>
<accession>A0ABV7AD17</accession>
<feature type="transmembrane region" description="Helical" evidence="1">
    <location>
        <begin position="48"/>
        <end position="65"/>
    </location>
</feature>
<feature type="transmembrane region" description="Helical" evidence="1">
    <location>
        <begin position="71"/>
        <end position="88"/>
    </location>
</feature>